<organism evidence="1 2">
    <name type="scientific">Mobilicoccus pelagius NBRC 104925</name>
    <dbReference type="NCBI Taxonomy" id="1089455"/>
    <lineage>
        <taxon>Bacteria</taxon>
        <taxon>Bacillati</taxon>
        <taxon>Actinomycetota</taxon>
        <taxon>Actinomycetes</taxon>
        <taxon>Micrococcales</taxon>
        <taxon>Dermatophilaceae</taxon>
        <taxon>Mobilicoccus</taxon>
    </lineage>
</organism>
<dbReference type="eggNOG" id="ENOG502ZJNE">
    <property type="taxonomic scope" value="Bacteria"/>
</dbReference>
<dbReference type="Proteomes" id="UP000004367">
    <property type="component" value="Unassembled WGS sequence"/>
</dbReference>
<name>H5UQ89_9MICO</name>
<proteinExistence type="predicted"/>
<comment type="caution">
    <text evidence="1">The sequence shown here is derived from an EMBL/GenBank/DDBJ whole genome shotgun (WGS) entry which is preliminary data.</text>
</comment>
<dbReference type="STRING" id="1089455.MOPEL_030_00080"/>
<evidence type="ECO:0000313" key="1">
    <source>
        <dbReference type="EMBL" id="GAB47897.1"/>
    </source>
</evidence>
<dbReference type="AlphaFoldDB" id="H5UQ89"/>
<evidence type="ECO:0008006" key="3">
    <source>
        <dbReference type="Google" id="ProtNLM"/>
    </source>
</evidence>
<gene>
    <name evidence="1" type="ORF">MOPEL_030_00080</name>
</gene>
<evidence type="ECO:0000313" key="2">
    <source>
        <dbReference type="Proteomes" id="UP000004367"/>
    </source>
</evidence>
<dbReference type="EMBL" id="BAFE01000028">
    <property type="protein sequence ID" value="GAB47897.1"/>
    <property type="molecule type" value="Genomic_DNA"/>
</dbReference>
<sequence>MTVYPVAAAHRRGGHISFLDEVRGPRASWDEVRRVAQSPTDRQAVAAAAFVATRRWDAETHAVATVTGGVGSLELDPSLLLEVRRPLSYQGMRNRIGRLPVPSTEGQRSVWFESRNEQENYWDLLISRRVVGMATQAMRLEWPFESGVRTHVPDALAELADGTVLLIDVTSSRRLSDPNTAAVWLLTGATASALGMRYEVRTELSRQSARNLSAVWARRQANPGQRRAWIDRARHVAFPTALLPFARVLGEGDPNYAAVWHLVAHSFVQVDLGGPLHADSP</sequence>
<protein>
    <recommendedName>
        <fullName evidence="3">TnsA endonuclease N-terminal domain-containing protein</fullName>
    </recommendedName>
</protein>
<accession>H5UQ89</accession>
<reference evidence="1 2" key="1">
    <citation type="submission" date="2012-02" db="EMBL/GenBank/DDBJ databases">
        <title>Whole genome shotgun sequence of Mobilicoccus pelagius NBRC 104925.</title>
        <authorList>
            <person name="Yoshida Y."/>
            <person name="Hosoyama A."/>
            <person name="Tsuchikane K."/>
            <person name="Katsumata H."/>
            <person name="Yamazaki S."/>
            <person name="Fujita N."/>
        </authorList>
    </citation>
    <scope>NUCLEOTIDE SEQUENCE [LARGE SCALE GENOMIC DNA]</scope>
    <source>
        <strain evidence="1 2">NBRC 104925</strain>
    </source>
</reference>
<keyword evidence="2" id="KW-1185">Reference proteome</keyword>
<feature type="non-terminal residue" evidence="1">
    <location>
        <position position="281"/>
    </location>
</feature>